<name>A0A1H3U0K1_9BACI</name>
<sequence length="153" mass="18303">MRDNATKRFARVYFSDFLNIHNIEFSAKVPGTLQDFKVLQSAWHLFIFFELNQYLSDKKETLFVQTLSVTIFRTYQLQYASPDWKQICTVSTFHKNESDYYHLQYNIFMNEIEWGLVSVNHQDGSFFKGLIWATILSIPLWLFIIIFITKIMF</sequence>
<accession>A0A1H3U0K1</accession>
<dbReference type="STRING" id="1503961.SAMN05421736_11736"/>
<feature type="transmembrane region" description="Helical" evidence="1">
    <location>
        <begin position="130"/>
        <end position="152"/>
    </location>
</feature>
<dbReference type="AlphaFoldDB" id="A0A1H3U0K1"/>
<keyword evidence="1" id="KW-0812">Transmembrane</keyword>
<dbReference type="EMBL" id="FNPI01000017">
    <property type="protein sequence ID" value="SDZ55953.1"/>
    <property type="molecule type" value="Genomic_DNA"/>
</dbReference>
<proteinExistence type="predicted"/>
<evidence type="ECO:0000313" key="2">
    <source>
        <dbReference type="EMBL" id="SDZ55953.1"/>
    </source>
</evidence>
<organism evidence="2 3">
    <name type="scientific">Evansella caseinilytica</name>
    <dbReference type="NCBI Taxonomy" id="1503961"/>
    <lineage>
        <taxon>Bacteria</taxon>
        <taxon>Bacillati</taxon>
        <taxon>Bacillota</taxon>
        <taxon>Bacilli</taxon>
        <taxon>Bacillales</taxon>
        <taxon>Bacillaceae</taxon>
        <taxon>Evansella</taxon>
    </lineage>
</organism>
<evidence type="ECO:0000313" key="3">
    <source>
        <dbReference type="Proteomes" id="UP000198935"/>
    </source>
</evidence>
<reference evidence="3" key="1">
    <citation type="submission" date="2016-10" db="EMBL/GenBank/DDBJ databases">
        <authorList>
            <person name="Varghese N."/>
            <person name="Submissions S."/>
        </authorList>
    </citation>
    <scope>NUCLEOTIDE SEQUENCE [LARGE SCALE GENOMIC DNA]</scope>
    <source>
        <strain evidence="3">SP</strain>
    </source>
</reference>
<dbReference type="Proteomes" id="UP000198935">
    <property type="component" value="Unassembled WGS sequence"/>
</dbReference>
<keyword evidence="1" id="KW-0472">Membrane</keyword>
<keyword evidence="1" id="KW-1133">Transmembrane helix</keyword>
<evidence type="ECO:0000256" key="1">
    <source>
        <dbReference type="SAM" id="Phobius"/>
    </source>
</evidence>
<gene>
    <name evidence="2" type="ORF">SAMN05421736_11736</name>
</gene>
<keyword evidence="3" id="KW-1185">Reference proteome</keyword>
<protein>
    <submittedName>
        <fullName evidence="2">Uncharacterized protein</fullName>
    </submittedName>
</protein>